<accession>Q3MNQ9</accession>
<geneLocation type="plasmid" evidence="2">
    <name>pDBF1</name>
</geneLocation>
<keyword evidence="1" id="KW-0812">Transmembrane</keyword>
<sequence>MMRPLTRLRDERGAASVYFVVVTVGLLALAGMIYDGSSKIRATHQTELAALEAARAASQELTGDVIAGQTSTVDPSRGAAAARAYLRRTSHEGTVTVSGNTVTVTTTGTWSPTFTPFVKGGTVTGTASASPEQVGPS</sequence>
<keyword evidence="1" id="KW-0472">Membrane</keyword>
<reference evidence="2" key="5">
    <citation type="journal article" date="2004" name="J. Bacteriol.">
        <title>Characterization of the upper pathway genes for fluorene metabolism in Terrabacter sp. strain DBF63.</title>
        <authorList>
            <person name="Habe H."/>
            <person name="Chung J."/>
            <person name="Kato H."/>
            <person name="Ayabe Y."/>
            <person name="Kasuga K."/>
            <person name="Yoshida T."/>
            <person name="Nojiri H."/>
            <person name="Yamane H."/>
            <person name="Omori T."/>
        </authorList>
    </citation>
    <scope>NUCLEOTIDE SEQUENCE</scope>
    <source>
        <strain evidence="2">DBF63</strain>
        <plasmid evidence="2">pDBF1</plasmid>
    </source>
</reference>
<organism evidence="2">
    <name type="scientific">Terrabacter sp. (strain DBF63)</name>
    <dbReference type="NCBI Taxonomy" id="150395"/>
    <lineage>
        <taxon>Bacteria</taxon>
        <taxon>Bacillati</taxon>
        <taxon>Actinomycetota</taxon>
        <taxon>Actinomycetes</taxon>
        <taxon>Micrococcales</taxon>
        <taxon>Intrasporangiaceae</taxon>
        <taxon>Terrabacter</taxon>
    </lineage>
</organism>
<reference evidence="2" key="3">
    <citation type="journal article" date="2003" name="Appl. Microbiol. Biotechnol.">
        <title>Phthalate catabolic gene cluster is linked to the angular dioxygenase gene in Terrabacter sp. strain DBF63.</title>
        <authorList>
            <person name="Habe H."/>
            <person name="Miyakoshi M."/>
            <person name="Chung J."/>
            <person name="Kasuga K."/>
            <person name="Yoshida T."/>
            <person name="Nojiri H."/>
            <person name="Omori T."/>
        </authorList>
    </citation>
    <scope>NUCLEOTIDE SEQUENCE</scope>
    <source>
        <strain evidence="2">DBF63</strain>
        <plasmid evidence="2">pDBF1</plasmid>
    </source>
</reference>
<dbReference type="EMBL" id="AP008980">
    <property type="protein sequence ID" value="BAE45054.1"/>
    <property type="molecule type" value="Genomic_DNA"/>
</dbReference>
<reference evidence="2" key="1">
    <citation type="journal article" date="1997" name="J. Ferment. Bioeng.">
        <title>Cloning and characterization of genes involved in the degradation of dibenzofuran by Terrabacter sp. strain DBF63.</title>
        <authorList>
            <person name="Kasuga K."/>
            <person name="Nojiri H."/>
            <person name="Yamane H."/>
            <person name="Kodama T."/>
            <person name="Omori T."/>
        </authorList>
    </citation>
    <scope>NUCLEOTIDE SEQUENCE</scope>
    <source>
        <strain evidence="2">DBF63</strain>
        <plasmid evidence="2">pDBF1</plasmid>
    </source>
</reference>
<reference evidence="2" key="4">
    <citation type="journal article" date="2004" name="FEMS Microbiol. Lett.">
        <title>Genetic characterization of the dibenzofuran-degrading Actinobacteria carrying the dbfA1A2 gene homologues isolated from activated sludge.</title>
        <authorList>
            <person name="Noumura T."/>
            <person name="Habe H."/>
            <person name="Widada J."/>
            <person name="Chung J.S."/>
            <person name="Yoshida T."/>
            <person name="Nojiri H."/>
            <person name="Omori T."/>
        </authorList>
    </citation>
    <scope>NUCLEOTIDE SEQUENCE</scope>
    <source>
        <strain evidence="2">DBF63</strain>
        <plasmid evidence="2">pDBF1</plasmid>
    </source>
</reference>
<keyword evidence="1" id="KW-1133">Transmembrane helix</keyword>
<reference evidence="2" key="2">
    <citation type="journal article" date="2001" name="Biochem. Biophys. Res. Commun.">
        <title>Isolation and characterization of the genes encoding a novel oxygenase component of angular dioxygenase from the gram-positive dibenzofuran-degrader Terrabacter sp. strain DBF63.</title>
        <authorList>
            <person name="Kasuga K."/>
            <person name="Habe H."/>
            <person name="Chung J."/>
            <person name="Yoshida T."/>
            <person name="Nojiri H."/>
            <person name="Yamane H."/>
            <person name="Omori T."/>
        </authorList>
    </citation>
    <scope>NUCLEOTIDE SEQUENCE</scope>
    <source>
        <strain evidence="2">DBF63</strain>
        <plasmid evidence="2">pDBF1</plasmid>
    </source>
</reference>
<evidence type="ECO:0000313" key="2">
    <source>
        <dbReference type="EMBL" id="BAE45054.1"/>
    </source>
</evidence>
<reference evidence="2" key="7">
    <citation type="journal article" date="2005" name="Microbiology (Mosc.)">
        <title>The fluorene catabolic linear plasmid in Terrabacter sp. strain DBF63 carries the beta-ketoadipate pathway genes, pcaRHGBDCFIJ, also found in proteobacteria.</title>
        <authorList>
            <person name="Habe H."/>
            <person name="Chung J.-S."/>
            <person name="Ishida A."/>
            <person name="Kasuga K."/>
            <person name="Ide K."/>
            <person name="Takemura T."/>
            <person name="Nojiri H."/>
            <person name="Yamane H."/>
            <person name="Omori T."/>
        </authorList>
    </citation>
    <scope>NUCLEOTIDE SEQUENCE</scope>
    <source>
        <strain evidence="2">DBF63</strain>
        <plasmid evidence="2">pDBF1</plasmid>
    </source>
</reference>
<dbReference type="AlphaFoldDB" id="Q3MNQ9"/>
<protein>
    <submittedName>
        <fullName evidence="2">Uncharacterized protein</fullName>
    </submittedName>
</protein>
<proteinExistence type="predicted"/>
<name>Q3MNQ9_TERSD</name>
<keyword evidence="2" id="KW-0614">Plasmid</keyword>
<reference evidence="2" key="6">
    <citation type="journal article" date="2005" name="Appl. Microbiol. Biotechnol.">
        <title>Characterization of [3Fe-4S] ferredoxin DbfA3, which functions in the angular dioxygenase system of Terrabacter sp. strain DBF63.</title>
        <authorList>
            <person name="Takagi T."/>
            <person name="Habe H."/>
            <person name="Yoshida T."/>
            <person name="Yamane H."/>
            <person name="Omori T."/>
            <person name="Nojiri H."/>
        </authorList>
    </citation>
    <scope>NUCLEOTIDE SEQUENCE</scope>
    <source>
        <strain evidence="2">DBF63</strain>
        <plasmid evidence="2">pDBF1</plasmid>
    </source>
</reference>
<feature type="transmembrane region" description="Helical" evidence="1">
    <location>
        <begin position="15"/>
        <end position="34"/>
    </location>
</feature>
<evidence type="ECO:0000256" key="1">
    <source>
        <dbReference type="SAM" id="Phobius"/>
    </source>
</evidence>